<comment type="caution">
    <text evidence="1">The sequence shown here is derived from an EMBL/GenBank/DDBJ whole genome shotgun (WGS) entry which is preliminary data.</text>
</comment>
<protein>
    <submittedName>
        <fullName evidence="1">Uncharacterized protein</fullName>
    </submittedName>
</protein>
<accession>X1UYR2</accession>
<dbReference type="EMBL" id="BARW01035751">
    <property type="protein sequence ID" value="GAJ22594.1"/>
    <property type="molecule type" value="Genomic_DNA"/>
</dbReference>
<proteinExistence type="predicted"/>
<name>X1UYR2_9ZZZZ</name>
<gene>
    <name evidence="1" type="ORF">S12H4_55685</name>
</gene>
<dbReference type="AlphaFoldDB" id="X1UYR2"/>
<organism evidence="1">
    <name type="scientific">marine sediment metagenome</name>
    <dbReference type="NCBI Taxonomy" id="412755"/>
    <lineage>
        <taxon>unclassified sequences</taxon>
        <taxon>metagenomes</taxon>
        <taxon>ecological metagenomes</taxon>
    </lineage>
</organism>
<reference evidence="1" key="1">
    <citation type="journal article" date="2014" name="Front. Microbiol.">
        <title>High frequency of phylogenetically diverse reductive dehalogenase-homologous genes in deep subseafloor sedimentary metagenomes.</title>
        <authorList>
            <person name="Kawai M."/>
            <person name="Futagami T."/>
            <person name="Toyoda A."/>
            <person name="Takaki Y."/>
            <person name="Nishi S."/>
            <person name="Hori S."/>
            <person name="Arai W."/>
            <person name="Tsubouchi T."/>
            <person name="Morono Y."/>
            <person name="Uchiyama I."/>
            <person name="Ito T."/>
            <person name="Fujiyama A."/>
            <person name="Inagaki F."/>
            <person name="Takami H."/>
        </authorList>
    </citation>
    <scope>NUCLEOTIDE SEQUENCE</scope>
    <source>
        <strain evidence="1">Expedition CK06-06</strain>
    </source>
</reference>
<evidence type="ECO:0000313" key="1">
    <source>
        <dbReference type="EMBL" id="GAJ22594.1"/>
    </source>
</evidence>
<feature type="non-terminal residue" evidence="1">
    <location>
        <position position="1"/>
    </location>
</feature>
<sequence length="79" mass="9040">KWFEEGKGWEVSQCIFGGQNYEGGDWIFNAHHCGFSPNYAIKLFRDAGFHEVTLFEHPACKTDMILEARKSGAKIMRSL</sequence>